<comment type="caution">
    <text evidence="1">The sequence shown here is derived from an EMBL/GenBank/DDBJ whole genome shotgun (WGS) entry which is preliminary data.</text>
</comment>
<keyword evidence="2" id="KW-1185">Reference proteome</keyword>
<organism evidence="1 2">
    <name type="scientific">Spiromyces aspiralis</name>
    <dbReference type="NCBI Taxonomy" id="68401"/>
    <lineage>
        <taxon>Eukaryota</taxon>
        <taxon>Fungi</taxon>
        <taxon>Fungi incertae sedis</taxon>
        <taxon>Zoopagomycota</taxon>
        <taxon>Kickxellomycotina</taxon>
        <taxon>Kickxellomycetes</taxon>
        <taxon>Kickxellales</taxon>
        <taxon>Kickxellaceae</taxon>
        <taxon>Spiromyces</taxon>
    </lineage>
</organism>
<evidence type="ECO:0000313" key="2">
    <source>
        <dbReference type="Proteomes" id="UP001145114"/>
    </source>
</evidence>
<dbReference type="EMBL" id="JAMZIH010000265">
    <property type="protein sequence ID" value="KAJ1679628.1"/>
    <property type="molecule type" value="Genomic_DNA"/>
</dbReference>
<gene>
    <name evidence="1" type="primary">VMA7</name>
    <name evidence="1" type="ORF">EV182_001663</name>
</gene>
<protein>
    <submittedName>
        <fullName evidence="1">H(+)-transporting V1 sector ATPase subunit F</fullName>
    </submittedName>
</protein>
<accession>A0ACC1HWZ0</accession>
<proteinExistence type="predicted"/>
<dbReference type="Proteomes" id="UP001145114">
    <property type="component" value="Unassembled WGS sequence"/>
</dbReference>
<reference evidence="1" key="1">
    <citation type="submission" date="2022-06" db="EMBL/GenBank/DDBJ databases">
        <title>Phylogenomic reconstructions and comparative analyses of Kickxellomycotina fungi.</title>
        <authorList>
            <person name="Reynolds N.K."/>
            <person name="Stajich J.E."/>
            <person name="Barry K."/>
            <person name="Grigoriev I.V."/>
            <person name="Crous P."/>
            <person name="Smith M.E."/>
        </authorList>
    </citation>
    <scope>NUCLEOTIDE SEQUENCE</scope>
    <source>
        <strain evidence="1">RSA 2271</strain>
    </source>
</reference>
<evidence type="ECO:0000313" key="1">
    <source>
        <dbReference type="EMBL" id="KAJ1679628.1"/>
    </source>
</evidence>
<sequence length="120" mass="13588">MSKSLYKGRNLIGLIGDEDTVTGLLLTGIGDIDEKQRPNFMVVDKKTPAQDIMTKFDELTKTRKDIGIVLINQWIANEIRATIDSYDAPFPTILEIPSKDYPYDPSKDSVLKRIQKLTDE</sequence>
<name>A0ACC1HWZ0_9FUNG</name>